<dbReference type="EMBL" id="AAWS01000048">
    <property type="protein sequence ID" value="EAY25481.1"/>
    <property type="molecule type" value="Genomic_DNA"/>
</dbReference>
<name>A1ZVZ9_MICM2</name>
<proteinExistence type="predicted"/>
<keyword evidence="2" id="KW-1185">Reference proteome</keyword>
<dbReference type="AlphaFoldDB" id="A1ZVZ9"/>
<evidence type="ECO:0000313" key="1">
    <source>
        <dbReference type="EMBL" id="EAY25481.1"/>
    </source>
</evidence>
<dbReference type="RefSeq" id="WP_002702819.1">
    <property type="nucleotide sequence ID" value="NZ_AAWS01000048.1"/>
</dbReference>
<sequence length="257" mass="29198">MKKLFIRLVFPILEGILMKKVENEVLRTNVYAILERMQELAEIFLDDEANNEKQIETWLEECAPDLAKVSIGSLKGLASRKVDNPTYELMEPLMDTMPDMADVLTDDEGDNTYQVKKLLADKVVALTDTGIDVLIEQIKNKVAPDSYNLILPLLRLIPKTVALLTDENEDNTIQMENFLLESAPNITKILTEFLSVVISKKVQDESHATLLLAILTILHRIVEIYTDNNDDDAQQFQNLLQKKEARNIIESLIGLFI</sequence>
<accession>A1ZVZ9</accession>
<gene>
    <name evidence="1" type="ORF">M23134_00835</name>
</gene>
<dbReference type="Proteomes" id="UP000004095">
    <property type="component" value="Unassembled WGS sequence"/>
</dbReference>
<reference evidence="1 2" key="1">
    <citation type="submission" date="2007-01" db="EMBL/GenBank/DDBJ databases">
        <authorList>
            <person name="Haygood M."/>
            <person name="Podell S."/>
            <person name="Anderson C."/>
            <person name="Hopkinson B."/>
            <person name="Roe K."/>
            <person name="Barbeau K."/>
            <person name="Gaasterland T."/>
            <person name="Ferriera S."/>
            <person name="Johnson J."/>
            <person name="Kravitz S."/>
            <person name="Beeson K."/>
            <person name="Sutton G."/>
            <person name="Rogers Y.-H."/>
            <person name="Friedman R."/>
            <person name="Frazier M."/>
            <person name="Venter J.C."/>
        </authorList>
    </citation>
    <scope>NUCLEOTIDE SEQUENCE [LARGE SCALE GENOMIC DNA]</scope>
    <source>
        <strain evidence="1 2">ATCC 23134</strain>
    </source>
</reference>
<organism evidence="1 2">
    <name type="scientific">Microscilla marina ATCC 23134</name>
    <dbReference type="NCBI Taxonomy" id="313606"/>
    <lineage>
        <taxon>Bacteria</taxon>
        <taxon>Pseudomonadati</taxon>
        <taxon>Bacteroidota</taxon>
        <taxon>Cytophagia</taxon>
        <taxon>Cytophagales</taxon>
        <taxon>Microscillaceae</taxon>
        <taxon>Microscilla</taxon>
    </lineage>
</organism>
<comment type="caution">
    <text evidence="1">The sequence shown here is derived from an EMBL/GenBank/DDBJ whole genome shotgun (WGS) entry which is preliminary data.</text>
</comment>
<protein>
    <submittedName>
        <fullName evidence="1">Uncharacterized protein</fullName>
    </submittedName>
</protein>
<evidence type="ECO:0000313" key="2">
    <source>
        <dbReference type="Proteomes" id="UP000004095"/>
    </source>
</evidence>